<evidence type="ECO:0000256" key="3">
    <source>
        <dbReference type="ARBA" id="ARBA00022729"/>
    </source>
</evidence>
<comment type="similarity">
    <text evidence="2">Belongs to the bacterial solute-binding protein SsuA/TauA family.</text>
</comment>
<accession>I5CAJ5</accession>
<evidence type="ECO:0000256" key="2">
    <source>
        <dbReference type="ARBA" id="ARBA00010742"/>
    </source>
</evidence>
<evidence type="ECO:0000256" key="1">
    <source>
        <dbReference type="ARBA" id="ARBA00004418"/>
    </source>
</evidence>
<name>I5CAJ5_9BACT</name>
<comment type="caution">
    <text evidence="5">The sequence shown here is derived from an EMBL/GenBank/DDBJ whole genome shotgun (WGS) entry which is preliminary data.</text>
</comment>
<gene>
    <name evidence="5" type="ORF">A3SI_00155</name>
</gene>
<proteinExistence type="inferred from homology"/>
<dbReference type="GO" id="GO:0042597">
    <property type="term" value="C:periplasmic space"/>
    <property type="evidence" value="ECO:0007669"/>
    <property type="project" value="UniProtKB-SubCell"/>
</dbReference>
<sequence>MRYRGGMEQLLITGVPEHFNYPWKKLIVEQPFLKKYDVQLIWEDEPKGSGAMNRSLREGNTDLAIVLTESFIADRIAGNPARALGFYVESPLTWGVHTNPQFAAKSIADLKESQFLISRFGSGSHLMAFLLAEREGFGSSTLQFEVIGDLQGALRSAKSNTPKLFLWEKFTTSPYVQQGKFARIGEIPTPWPCFVCVARPEVVHTHRALLVELQALLWQEIEEMHQDRALHKKIAAMYQLDPEETLSWLSNTTWATNAYMGASSFTTTMEFLLRAGIITHSESVEHFVYPEFVRIV</sequence>
<dbReference type="PANTHER" id="PTHR30024:SF47">
    <property type="entry name" value="TAURINE-BINDING PERIPLASMIC PROTEIN"/>
    <property type="match status" value="1"/>
</dbReference>
<protein>
    <submittedName>
        <fullName evidence="5">Periplasmic substrate-binding protein</fullName>
    </submittedName>
</protein>
<dbReference type="Proteomes" id="UP000005551">
    <property type="component" value="Unassembled WGS sequence"/>
</dbReference>
<keyword evidence="3" id="KW-0732">Signal</keyword>
<dbReference type="PANTHER" id="PTHR30024">
    <property type="entry name" value="ALIPHATIC SULFONATES-BINDING PROTEIN-RELATED"/>
    <property type="match status" value="1"/>
</dbReference>
<feature type="domain" description="Ca3427-like PBP 2" evidence="4">
    <location>
        <begin position="107"/>
        <end position="187"/>
    </location>
</feature>
<dbReference type="Pfam" id="PF22384">
    <property type="entry name" value="PBP2_Ca3427_like"/>
    <property type="match status" value="1"/>
</dbReference>
<comment type="subcellular location">
    <subcellularLocation>
        <location evidence="1">Periplasm</location>
    </subcellularLocation>
</comment>
<dbReference type="EMBL" id="AJYA01000001">
    <property type="protein sequence ID" value="EIM78847.1"/>
    <property type="molecule type" value="Genomic_DNA"/>
</dbReference>
<dbReference type="InterPro" id="IPR054364">
    <property type="entry name" value="Ca3427-like_PBP2"/>
</dbReference>
<dbReference type="Gene3D" id="3.40.190.10">
    <property type="entry name" value="Periplasmic binding protein-like II"/>
    <property type="match status" value="2"/>
</dbReference>
<evidence type="ECO:0000313" key="5">
    <source>
        <dbReference type="EMBL" id="EIM78847.1"/>
    </source>
</evidence>
<evidence type="ECO:0000313" key="6">
    <source>
        <dbReference type="Proteomes" id="UP000005551"/>
    </source>
</evidence>
<dbReference type="SUPFAM" id="SSF53850">
    <property type="entry name" value="Periplasmic binding protein-like II"/>
    <property type="match status" value="1"/>
</dbReference>
<evidence type="ECO:0000259" key="4">
    <source>
        <dbReference type="Pfam" id="PF22384"/>
    </source>
</evidence>
<keyword evidence="6" id="KW-1185">Reference proteome</keyword>
<dbReference type="STRING" id="1189621.A3SI_00155"/>
<dbReference type="AlphaFoldDB" id="I5CAJ5"/>
<organism evidence="5 6">
    <name type="scientific">Nitritalea halalkaliphila LW7</name>
    <dbReference type="NCBI Taxonomy" id="1189621"/>
    <lineage>
        <taxon>Bacteria</taxon>
        <taxon>Pseudomonadati</taxon>
        <taxon>Bacteroidota</taxon>
        <taxon>Cytophagia</taxon>
        <taxon>Cytophagales</taxon>
        <taxon>Cyclobacteriaceae</taxon>
        <taxon>Nitritalea</taxon>
    </lineage>
</organism>
<reference evidence="5 6" key="1">
    <citation type="submission" date="2012-05" db="EMBL/GenBank/DDBJ databases">
        <title>Genome sequence of Nitritalea halalkaliphila LW7.</title>
        <authorList>
            <person name="Jangir P.K."/>
            <person name="Singh A."/>
            <person name="Shivaji S."/>
            <person name="Sharma R."/>
        </authorList>
    </citation>
    <scope>NUCLEOTIDE SEQUENCE [LARGE SCALE GENOMIC DNA]</scope>
    <source>
        <strain evidence="5 6">LW7</strain>
    </source>
</reference>